<dbReference type="AlphaFoldDB" id="A0AAV7RT79"/>
<evidence type="ECO:0000313" key="2">
    <source>
        <dbReference type="Proteomes" id="UP001066276"/>
    </source>
</evidence>
<sequence>QSIPSNVYSNALVSKCMYNMDFRKRFFQTRNLTPQQFMFNGVAFRISEPIHFPIVQIFIEGLHTVVGVTDQQGQYR</sequence>
<organism evidence="1 2">
    <name type="scientific">Pleurodeles waltl</name>
    <name type="common">Iberian ribbed newt</name>
    <dbReference type="NCBI Taxonomy" id="8319"/>
    <lineage>
        <taxon>Eukaryota</taxon>
        <taxon>Metazoa</taxon>
        <taxon>Chordata</taxon>
        <taxon>Craniata</taxon>
        <taxon>Vertebrata</taxon>
        <taxon>Euteleostomi</taxon>
        <taxon>Amphibia</taxon>
        <taxon>Batrachia</taxon>
        <taxon>Caudata</taxon>
        <taxon>Salamandroidea</taxon>
        <taxon>Salamandridae</taxon>
        <taxon>Pleurodelinae</taxon>
        <taxon>Pleurodeles</taxon>
    </lineage>
</organism>
<feature type="non-terminal residue" evidence="1">
    <location>
        <position position="76"/>
    </location>
</feature>
<evidence type="ECO:0000313" key="1">
    <source>
        <dbReference type="EMBL" id="KAJ1155168.1"/>
    </source>
</evidence>
<gene>
    <name evidence="1" type="ORF">NDU88_007903</name>
</gene>
<protein>
    <submittedName>
        <fullName evidence="1">Uncharacterized protein</fullName>
    </submittedName>
</protein>
<proteinExistence type="predicted"/>
<comment type="caution">
    <text evidence="1">The sequence shown here is derived from an EMBL/GenBank/DDBJ whole genome shotgun (WGS) entry which is preliminary data.</text>
</comment>
<accession>A0AAV7RT79</accession>
<name>A0AAV7RT79_PLEWA</name>
<dbReference type="Proteomes" id="UP001066276">
    <property type="component" value="Chromosome 5"/>
</dbReference>
<feature type="non-terminal residue" evidence="1">
    <location>
        <position position="1"/>
    </location>
</feature>
<reference evidence="1" key="1">
    <citation type="journal article" date="2022" name="bioRxiv">
        <title>Sequencing and chromosome-scale assembly of the giantPleurodeles waltlgenome.</title>
        <authorList>
            <person name="Brown T."/>
            <person name="Elewa A."/>
            <person name="Iarovenko S."/>
            <person name="Subramanian E."/>
            <person name="Araus A.J."/>
            <person name="Petzold A."/>
            <person name="Susuki M."/>
            <person name="Suzuki K.-i.T."/>
            <person name="Hayashi T."/>
            <person name="Toyoda A."/>
            <person name="Oliveira C."/>
            <person name="Osipova E."/>
            <person name="Leigh N.D."/>
            <person name="Simon A."/>
            <person name="Yun M.H."/>
        </authorList>
    </citation>
    <scope>NUCLEOTIDE SEQUENCE</scope>
    <source>
        <strain evidence="1">20211129_DDA</strain>
        <tissue evidence="1">Liver</tissue>
    </source>
</reference>
<keyword evidence="2" id="KW-1185">Reference proteome</keyword>
<dbReference type="EMBL" id="JANPWB010000009">
    <property type="protein sequence ID" value="KAJ1155168.1"/>
    <property type="molecule type" value="Genomic_DNA"/>
</dbReference>